<keyword evidence="8" id="KW-1185">Reference proteome</keyword>
<sequence length="213" mass="24017">MSIQQAFKNKEGEVIVDLKSVATFYELKDNLANRLEAFGEGHIGTQVIINIGNRRLTHRQLREIEDILLNYGFHLKDIINSNEETKKEERVNIEENIFDEIPYYENTILINRHLRSGQKFFNEGNIVILGDINPGAEVIAGGNILVMGSLRGMAHAGCFGDETAVITAYRLSPTQLRIANHITRPPDGEKIIVDNPERARIKSGKVVIEKLKI</sequence>
<gene>
    <name evidence="5" type="primary">minC</name>
    <name evidence="7" type="ORF">SYNTR_1451</name>
</gene>
<dbReference type="InterPro" id="IPR036145">
    <property type="entry name" value="MinC_C_sf"/>
</dbReference>
<dbReference type="Pfam" id="PF03775">
    <property type="entry name" value="MinC_C"/>
    <property type="match status" value="1"/>
</dbReference>
<keyword evidence="2 5" id="KW-0717">Septation</keyword>
<dbReference type="SUPFAM" id="SSF63848">
    <property type="entry name" value="Cell-division inhibitor MinC, C-terminal domain"/>
    <property type="match status" value="1"/>
</dbReference>
<dbReference type="GO" id="GO:0000902">
    <property type="term" value="P:cell morphogenesis"/>
    <property type="evidence" value="ECO:0007669"/>
    <property type="project" value="InterPro"/>
</dbReference>
<dbReference type="PANTHER" id="PTHR34108">
    <property type="entry name" value="SEPTUM SITE-DETERMINING PROTEIN MINC"/>
    <property type="match status" value="1"/>
</dbReference>
<proteinExistence type="inferred from homology"/>
<reference evidence="8" key="1">
    <citation type="journal article" date="2019" name="Microbiology">
        <title>Complete Genome Sequence of an Uncultured Bacterium of the Candidate Phylum Bipolaricaulota.</title>
        <authorList>
            <person name="Kadnikov V.V."/>
            <person name="Mardanov A.V."/>
            <person name="Beletsky A.V."/>
            <person name="Frank Y.A."/>
            <person name="Karnachuk O.V."/>
            <person name="Ravin N.V."/>
        </authorList>
    </citation>
    <scope>NUCLEOTIDE SEQUENCE [LARGE SCALE GENOMIC DNA]</scope>
</reference>
<dbReference type="EMBL" id="CP046457">
    <property type="protein sequence ID" value="QGU00045.1"/>
    <property type="molecule type" value="Genomic_DNA"/>
</dbReference>
<dbReference type="HAMAP" id="MF_00267">
    <property type="entry name" value="MinC"/>
    <property type="match status" value="1"/>
</dbReference>
<evidence type="ECO:0000256" key="2">
    <source>
        <dbReference type="ARBA" id="ARBA00023210"/>
    </source>
</evidence>
<evidence type="ECO:0000256" key="1">
    <source>
        <dbReference type="ARBA" id="ARBA00022618"/>
    </source>
</evidence>
<dbReference type="RefSeq" id="WP_156203874.1">
    <property type="nucleotide sequence ID" value="NZ_CP046457.1"/>
</dbReference>
<dbReference type="Gene3D" id="2.160.20.70">
    <property type="match status" value="1"/>
</dbReference>
<protein>
    <recommendedName>
        <fullName evidence="5">Probable septum site-determining protein MinC</fullName>
    </recommendedName>
</protein>
<evidence type="ECO:0000313" key="7">
    <source>
        <dbReference type="EMBL" id="QGU00045.1"/>
    </source>
</evidence>
<dbReference type="KEGG" id="salq:SYNTR_1451"/>
<dbReference type="InterPro" id="IPR016098">
    <property type="entry name" value="CAP/MinC_C"/>
</dbReference>
<feature type="domain" description="Septum formation inhibitor MinC C-terminal" evidence="6">
    <location>
        <begin position="110"/>
        <end position="209"/>
    </location>
</feature>
<dbReference type="OrthoDB" id="9790810at2"/>
<evidence type="ECO:0000256" key="4">
    <source>
        <dbReference type="ARBA" id="ARBA00046874"/>
    </source>
</evidence>
<dbReference type="PANTHER" id="PTHR34108:SF1">
    <property type="entry name" value="SEPTUM SITE-DETERMINING PROTEIN MINC"/>
    <property type="match status" value="1"/>
</dbReference>
<dbReference type="InterPro" id="IPR005526">
    <property type="entry name" value="Septum_form_inhib_MinC_C"/>
</dbReference>
<evidence type="ECO:0000313" key="8">
    <source>
        <dbReference type="Proteomes" id="UP000426444"/>
    </source>
</evidence>
<dbReference type="Gene3D" id="3.30.160.540">
    <property type="match status" value="1"/>
</dbReference>
<evidence type="ECO:0000256" key="5">
    <source>
        <dbReference type="HAMAP-Rule" id="MF_00267"/>
    </source>
</evidence>
<dbReference type="NCBIfam" id="TIGR01222">
    <property type="entry name" value="minC"/>
    <property type="match status" value="1"/>
</dbReference>
<comment type="similarity">
    <text evidence="5">Belongs to the MinC family.</text>
</comment>
<dbReference type="AlphaFoldDB" id="A0A6I6DK76"/>
<comment type="subunit">
    <text evidence="4 5">Interacts with MinD and FtsZ.</text>
</comment>
<organism evidence="7 8">
    <name type="scientific">Candidatus Syntrophocurvum alkaliphilum</name>
    <dbReference type="NCBI Taxonomy" id="2293317"/>
    <lineage>
        <taxon>Bacteria</taxon>
        <taxon>Bacillati</taxon>
        <taxon>Bacillota</taxon>
        <taxon>Clostridia</taxon>
        <taxon>Eubacteriales</taxon>
        <taxon>Syntrophomonadaceae</taxon>
        <taxon>Candidatus Syntrophocurvum</taxon>
    </lineage>
</organism>
<evidence type="ECO:0000256" key="3">
    <source>
        <dbReference type="ARBA" id="ARBA00023306"/>
    </source>
</evidence>
<dbReference type="GO" id="GO:0000917">
    <property type="term" value="P:division septum assembly"/>
    <property type="evidence" value="ECO:0007669"/>
    <property type="project" value="UniProtKB-KW"/>
</dbReference>
<name>A0A6I6DK76_9FIRM</name>
<keyword evidence="3 5" id="KW-0131">Cell cycle</keyword>
<evidence type="ECO:0000259" key="6">
    <source>
        <dbReference type="Pfam" id="PF03775"/>
    </source>
</evidence>
<accession>A0A6I6DK76</accession>
<comment type="function">
    <text evidence="5">Cell division inhibitor that blocks the formation of polar Z ring septums. Rapidly oscillates between the poles of the cell to destabilize FtsZ filaments that have formed before they mature into polar Z rings. Prevents FtsZ polymerization.</text>
</comment>
<dbReference type="InterPro" id="IPR013033">
    <property type="entry name" value="MinC"/>
</dbReference>
<keyword evidence="1 5" id="KW-0132">Cell division</keyword>
<dbReference type="Proteomes" id="UP000426444">
    <property type="component" value="Chromosome"/>
</dbReference>
<dbReference type="GO" id="GO:1901891">
    <property type="term" value="P:regulation of cell septum assembly"/>
    <property type="evidence" value="ECO:0007669"/>
    <property type="project" value="InterPro"/>
</dbReference>